<gene>
    <name evidence="1" type="ORF">J7337_010145</name>
</gene>
<dbReference type="KEGG" id="fmu:J7337_010145"/>
<dbReference type="RefSeq" id="XP_044678325.1">
    <property type="nucleotide sequence ID" value="XM_044827731.1"/>
</dbReference>
<reference evidence="1" key="1">
    <citation type="journal article" date="2021" name="Mol. Plant Microbe Interact.">
        <title>Telomere to telomere genome assembly of Fusarium musae F31, causal agent of crown rot disease of banana.</title>
        <authorList>
            <person name="Degradi L."/>
            <person name="Tava V."/>
            <person name="Kunova A."/>
            <person name="Cortesi P."/>
            <person name="Saracchi M."/>
            <person name="Pasquali M."/>
        </authorList>
    </citation>
    <scope>NUCLEOTIDE SEQUENCE</scope>
    <source>
        <strain evidence="1">F31</strain>
    </source>
</reference>
<evidence type="ECO:0000313" key="2">
    <source>
        <dbReference type="Proteomes" id="UP000827133"/>
    </source>
</evidence>
<dbReference type="GeneID" id="68318001"/>
<comment type="caution">
    <text evidence="1">The sequence shown here is derived from an EMBL/GenBank/DDBJ whole genome shotgun (WGS) entry which is preliminary data.</text>
</comment>
<dbReference type="PANTHER" id="PTHR47657">
    <property type="entry name" value="STEROL REGULATORY ELEMENT-BINDING PROTEIN ECM22"/>
    <property type="match status" value="1"/>
</dbReference>
<dbReference type="GO" id="GO:0000981">
    <property type="term" value="F:DNA-binding transcription factor activity, RNA polymerase II-specific"/>
    <property type="evidence" value="ECO:0007669"/>
    <property type="project" value="TreeGrafter"/>
</dbReference>
<dbReference type="Proteomes" id="UP000827133">
    <property type="component" value="Unassembled WGS sequence"/>
</dbReference>
<organism evidence="1 2">
    <name type="scientific">Fusarium musae</name>
    <dbReference type="NCBI Taxonomy" id="1042133"/>
    <lineage>
        <taxon>Eukaryota</taxon>
        <taxon>Fungi</taxon>
        <taxon>Dikarya</taxon>
        <taxon>Ascomycota</taxon>
        <taxon>Pezizomycotina</taxon>
        <taxon>Sordariomycetes</taxon>
        <taxon>Hypocreomycetidae</taxon>
        <taxon>Hypocreales</taxon>
        <taxon>Nectriaceae</taxon>
        <taxon>Fusarium</taxon>
    </lineage>
</organism>
<dbReference type="PANTHER" id="PTHR47657:SF7">
    <property type="entry name" value="STEROL REGULATORY ELEMENT-BINDING PROTEIN ECM22"/>
    <property type="match status" value="1"/>
</dbReference>
<protein>
    <submittedName>
        <fullName evidence="1">Uncharacterized protein</fullName>
    </submittedName>
</protein>
<dbReference type="EMBL" id="JAHBCI010000007">
    <property type="protein sequence ID" value="KAG9499325.1"/>
    <property type="molecule type" value="Genomic_DNA"/>
</dbReference>
<sequence length="172" mass="19890">MSYGSANSSSSAQKEKVLGTEWIPMMRGLEAVLAPTHNNLRSSSMKAIISTGNWDGLDPEQGSQDPEDAHFCRARESWSDSDRAEVYEEALRVLRKCRLYSSQFREMDSETRSNWGYNKEWSAPLMFIHFAPESYFSLLRQRQPPALILFSLFGALLHKIRDYWFLEGWAKR</sequence>
<name>A0A9P8IMZ4_9HYPO</name>
<keyword evidence="2" id="KW-1185">Reference proteome</keyword>
<accession>A0A9P8IMZ4</accession>
<dbReference type="AlphaFoldDB" id="A0A9P8IMZ4"/>
<proteinExistence type="predicted"/>
<evidence type="ECO:0000313" key="1">
    <source>
        <dbReference type="EMBL" id="KAG9499325.1"/>
    </source>
</evidence>
<dbReference type="InterPro" id="IPR052400">
    <property type="entry name" value="Zn2-C6_fungal_TF"/>
</dbReference>